<dbReference type="GO" id="GO:0015129">
    <property type="term" value="F:lactate transmembrane transporter activity"/>
    <property type="evidence" value="ECO:0007669"/>
    <property type="project" value="UniProtKB-UniRule"/>
</dbReference>
<feature type="transmembrane region" description="Helical" evidence="8">
    <location>
        <begin position="325"/>
        <end position="345"/>
    </location>
</feature>
<gene>
    <name evidence="9" type="ORF">DKB62_03490</name>
</gene>
<evidence type="ECO:0000256" key="2">
    <source>
        <dbReference type="ARBA" id="ARBA00010100"/>
    </source>
</evidence>
<feature type="transmembrane region" description="Helical" evidence="8">
    <location>
        <begin position="404"/>
        <end position="427"/>
    </location>
</feature>
<feature type="transmembrane region" description="Helical" evidence="8">
    <location>
        <begin position="58"/>
        <end position="81"/>
    </location>
</feature>
<evidence type="ECO:0000256" key="5">
    <source>
        <dbReference type="ARBA" id="ARBA00022692"/>
    </source>
</evidence>
<name>A0A346AXW0_9FIRM</name>
<dbReference type="InterPro" id="IPR003804">
    <property type="entry name" value="Lactate_perm"/>
</dbReference>
<feature type="transmembrane region" description="Helical" evidence="8">
    <location>
        <begin position="212"/>
        <end position="230"/>
    </location>
</feature>
<reference evidence="9 10" key="1">
    <citation type="submission" date="2018-05" db="EMBL/GenBank/DDBJ databases">
        <title>Complete genome sequence of Megasphaera sp. AJH120T, isolated from the ceca of a chicken.</title>
        <authorList>
            <person name="Maki J."/>
            <person name="Looft T."/>
        </authorList>
    </citation>
    <scope>NUCLEOTIDE SEQUENCE [LARGE SCALE GENOMIC DNA]</scope>
    <source>
        <strain evidence="9 10">AJH120</strain>
    </source>
</reference>
<dbReference type="Proteomes" id="UP000254337">
    <property type="component" value="Chromosome"/>
</dbReference>
<dbReference type="GO" id="GO:0015295">
    <property type="term" value="F:solute:proton symporter activity"/>
    <property type="evidence" value="ECO:0007669"/>
    <property type="project" value="TreeGrafter"/>
</dbReference>
<evidence type="ECO:0000313" key="10">
    <source>
        <dbReference type="Proteomes" id="UP000254337"/>
    </source>
</evidence>
<evidence type="ECO:0000256" key="3">
    <source>
        <dbReference type="ARBA" id="ARBA00022448"/>
    </source>
</evidence>
<dbReference type="KEGG" id="meg:DKB62_03490"/>
<keyword evidence="7 8" id="KW-0472">Membrane</keyword>
<feature type="transmembrane region" description="Helical" evidence="8">
    <location>
        <begin position="6"/>
        <end position="21"/>
    </location>
</feature>
<keyword evidence="6 8" id="KW-1133">Transmembrane helix</keyword>
<evidence type="ECO:0000256" key="4">
    <source>
        <dbReference type="ARBA" id="ARBA00022475"/>
    </source>
</evidence>
<evidence type="ECO:0000256" key="6">
    <source>
        <dbReference type="ARBA" id="ARBA00022989"/>
    </source>
</evidence>
<comment type="similarity">
    <text evidence="2 8">Belongs to the lactate permease family.</text>
</comment>
<accession>A0A346AXW0</accession>
<proteinExistence type="inferred from homology"/>
<dbReference type="RefSeq" id="WP_107196702.1">
    <property type="nucleotide sequence ID" value="NZ_CP029462.1"/>
</dbReference>
<keyword evidence="3 8" id="KW-0813">Transport</keyword>
<dbReference type="Pfam" id="PF02652">
    <property type="entry name" value="Lactate_perm"/>
    <property type="match status" value="1"/>
</dbReference>
<evidence type="ECO:0000256" key="1">
    <source>
        <dbReference type="ARBA" id="ARBA00004651"/>
    </source>
</evidence>
<sequence length="507" mass="53485">MLTFVLALSPILWLIVSLGFLKMQSFKACPIALLLSFAVALWYYHLPALHAGTAALEGVALACWPILLVIIAAIFTYNLTLYTKSMDIVKHMLTTVSKDQRVLALLIGWGFGAFMEGMAGFGTAIAIPASMLVAMGFNPVKAILLCLIANSVPTTYGSIGIPASTLANLTGLDPVQLSTYISLQLLPLNIICPFLMVIIVGGSIKALKGVTLLTLLCGLGLAVPELLISAVAGPELAVMISSVVIMGIIVLYSKYRPSQDETYHMDIHPAHVPLHGGFLACLPFILIFVFLLLTSKFVPVINVPLSAIKTSVVIYTGPGASPYTFVWLATPGVLIFLAAFISGYVQKASFSEMFFVLLQTIRGLRNTIITIIAVIATAKVMGYSGMTSDIASTAVDVTGNFYPFIAPIIGSVGTFITGSGTSSNVLFGNLQTDAAKAIGANAAWLAAANSAGTCVGKMISPQSIAIAVGAISLVGKDSEILKAIIKVYVPYAIILGCIVYFGQLFIS</sequence>
<keyword evidence="10" id="KW-1185">Reference proteome</keyword>
<evidence type="ECO:0000256" key="7">
    <source>
        <dbReference type="ARBA" id="ARBA00023136"/>
    </source>
</evidence>
<feature type="transmembrane region" description="Helical" evidence="8">
    <location>
        <begin position="488"/>
        <end position="506"/>
    </location>
</feature>
<feature type="transmembrane region" description="Helical" evidence="8">
    <location>
        <begin position="366"/>
        <end position="384"/>
    </location>
</feature>
<comment type="subcellular location">
    <subcellularLocation>
        <location evidence="1 8">Cell membrane</location>
        <topology evidence="1 8">Multi-pass membrane protein</topology>
    </subcellularLocation>
</comment>
<feature type="transmembrane region" description="Helical" evidence="8">
    <location>
        <begin position="236"/>
        <end position="253"/>
    </location>
</feature>
<evidence type="ECO:0000313" key="9">
    <source>
        <dbReference type="EMBL" id="AXL20703.1"/>
    </source>
</evidence>
<feature type="transmembrane region" description="Helical" evidence="8">
    <location>
        <begin position="274"/>
        <end position="293"/>
    </location>
</feature>
<dbReference type="GO" id="GO:0005886">
    <property type="term" value="C:plasma membrane"/>
    <property type="evidence" value="ECO:0007669"/>
    <property type="project" value="UniProtKB-SubCell"/>
</dbReference>
<feature type="transmembrane region" description="Helical" evidence="8">
    <location>
        <begin position="102"/>
        <end position="127"/>
    </location>
</feature>
<dbReference type="NCBIfam" id="TIGR00795">
    <property type="entry name" value="lctP"/>
    <property type="match status" value="1"/>
</dbReference>
<comment type="function">
    <text evidence="8">Uptake of L-lactate across the membrane. Can also transport D-lactate and glycolate.</text>
</comment>
<dbReference type="OrthoDB" id="9761056at2"/>
<evidence type="ECO:0000256" key="8">
    <source>
        <dbReference type="RuleBase" id="RU365092"/>
    </source>
</evidence>
<protein>
    <recommendedName>
        <fullName evidence="8">L-lactate permease</fullName>
    </recommendedName>
</protein>
<dbReference type="EMBL" id="CP029462">
    <property type="protein sequence ID" value="AXL20703.1"/>
    <property type="molecule type" value="Genomic_DNA"/>
</dbReference>
<dbReference type="PANTHER" id="PTHR30003">
    <property type="entry name" value="L-LACTATE PERMEASE"/>
    <property type="match status" value="1"/>
</dbReference>
<dbReference type="PANTHER" id="PTHR30003:SF0">
    <property type="entry name" value="GLYCOLATE PERMEASE GLCA-RELATED"/>
    <property type="match status" value="1"/>
</dbReference>
<keyword evidence="5 8" id="KW-0812">Transmembrane</keyword>
<organism evidence="9 10">
    <name type="scientific">Megasphaera stantonii</name>
    <dbReference type="NCBI Taxonomy" id="2144175"/>
    <lineage>
        <taxon>Bacteria</taxon>
        <taxon>Bacillati</taxon>
        <taxon>Bacillota</taxon>
        <taxon>Negativicutes</taxon>
        <taxon>Veillonellales</taxon>
        <taxon>Veillonellaceae</taxon>
        <taxon>Megasphaera</taxon>
    </lineage>
</organism>
<keyword evidence="4 8" id="KW-1003">Cell membrane</keyword>
<feature type="transmembrane region" description="Helical" evidence="8">
    <location>
        <begin position="180"/>
        <end position="200"/>
    </location>
</feature>
<feature type="transmembrane region" description="Helical" evidence="8">
    <location>
        <begin position="28"/>
        <end position="46"/>
    </location>
</feature>
<dbReference type="AlphaFoldDB" id="A0A346AXW0"/>